<dbReference type="FunFam" id="3.40.630.10:FF:000005">
    <property type="entry name" value="Succinyl-diaminopimelate desuccinylase"/>
    <property type="match status" value="1"/>
</dbReference>
<dbReference type="PANTHER" id="PTHR43808">
    <property type="entry name" value="ACETYLORNITHINE DEACETYLASE"/>
    <property type="match status" value="1"/>
</dbReference>
<keyword evidence="6 15" id="KW-0028">Amino-acid biosynthesis</keyword>
<dbReference type="InterPro" id="IPR001261">
    <property type="entry name" value="ArgE/DapE_CS"/>
</dbReference>
<keyword evidence="10 15" id="KW-0220">Diaminopimelate biosynthesis</keyword>
<dbReference type="GO" id="GO:0008270">
    <property type="term" value="F:zinc ion binding"/>
    <property type="evidence" value="ECO:0007669"/>
    <property type="project" value="UniProtKB-UniRule"/>
</dbReference>
<sequence>MTPTLQLAFDLIRRRSITPEDAGCMDLMTQRLEKIGFQMTKLRRGDTDNFWAVRNGASQGPLLAFAGHTDVVPTGPEENWSYPPFTPEIRDGFLYGRGAADMKGSLAAMVVACEEFIAANPNHSGRIAFLITSDEEGPATNGTVKVVEWLEEQGEKIDCCIVGEPSSSDRVGDVIKNGRRGSLGLELKILGIQGHVAYPHLAENPIHTLAPALSALAAEEWDQGNQSFPATSFQVSNINGGTGATNVIPGEVEVLCNWRFSTELTAGDLETRARAILDKHNLRYQANFKLSGLPFLTAEGPLVQATQQAILRITGEKTELSTAGGTSDGRFIAPTGAQVVELGPVNATIHKVDERVKADHLDLLKDIYREVLGELLT</sequence>
<dbReference type="Proteomes" id="UP001139028">
    <property type="component" value="Unassembled WGS sequence"/>
</dbReference>
<evidence type="ECO:0000313" key="18">
    <source>
        <dbReference type="Proteomes" id="UP001139028"/>
    </source>
</evidence>
<reference evidence="17" key="1">
    <citation type="journal article" date="2022" name="Arch. Microbiol.">
        <title>Microbulbifer okhotskensis sp. nov., isolated from a deep bottom sediment of the Okhotsk Sea.</title>
        <authorList>
            <person name="Romanenko L."/>
            <person name="Kurilenko V."/>
            <person name="Otstavnykh N."/>
            <person name="Velansky P."/>
            <person name="Isaeva M."/>
            <person name="Mikhailov V."/>
        </authorList>
    </citation>
    <scope>NUCLEOTIDE SEQUENCE</scope>
    <source>
        <strain evidence="17">OS29</strain>
    </source>
</reference>
<dbReference type="HAMAP" id="MF_01690">
    <property type="entry name" value="DapE"/>
    <property type="match status" value="1"/>
</dbReference>
<dbReference type="CDD" id="cd03891">
    <property type="entry name" value="M20_DapE_proteobac"/>
    <property type="match status" value="1"/>
</dbReference>
<comment type="subunit">
    <text evidence="3 15">Homodimer.</text>
</comment>
<evidence type="ECO:0000256" key="9">
    <source>
        <dbReference type="ARBA" id="ARBA00022833"/>
    </source>
</evidence>
<evidence type="ECO:0000256" key="7">
    <source>
        <dbReference type="ARBA" id="ARBA00022723"/>
    </source>
</evidence>
<proteinExistence type="inferred from homology"/>
<dbReference type="GO" id="GO:0019877">
    <property type="term" value="P:diaminopimelate biosynthetic process"/>
    <property type="evidence" value="ECO:0007669"/>
    <property type="project" value="UniProtKB-UniRule"/>
</dbReference>
<name>A0A9X2EQT6_9GAMM</name>
<feature type="domain" description="Peptidase M20 dimerisation" evidence="16">
    <location>
        <begin position="177"/>
        <end position="284"/>
    </location>
</feature>
<evidence type="ECO:0000256" key="1">
    <source>
        <dbReference type="ARBA" id="ARBA00005130"/>
    </source>
</evidence>
<keyword evidence="12 15" id="KW-0170">Cobalt</keyword>
<comment type="function">
    <text evidence="15">Catalyzes the hydrolysis of N-succinyl-L,L-diaminopimelic acid (SDAP), forming succinate and LL-2,6-diaminopimelate (DAP), an intermediate involved in the bacterial biosynthesis of lysine and meso-diaminopimelic acid, an essential component of bacterial cell walls.</text>
</comment>
<dbReference type="InterPro" id="IPR050072">
    <property type="entry name" value="Peptidase_M20A"/>
</dbReference>
<comment type="caution">
    <text evidence="17">The sequence shown here is derived from an EMBL/GenBank/DDBJ whole genome shotgun (WGS) entry which is preliminary data.</text>
</comment>
<feature type="binding site" evidence="15">
    <location>
        <position position="164"/>
    </location>
    <ligand>
        <name>Zn(2+)</name>
        <dbReference type="ChEBI" id="CHEBI:29105"/>
        <label>1</label>
    </ligand>
</feature>
<comment type="cofactor">
    <cofactor evidence="15">
        <name>Zn(2+)</name>
        <dbReference type="ChEBI" id="CHEBI:29105"/>
    </cofactor>
    <cofactor evidence="15">
        <name>Co(2+)</name>
        <dbReference type="ChEBI" id="CHEBI:48828"/>
    </cofactor>
    <text evidence="15">Binds 2 Zn(2+) or Co(2+) ions per subunit.</text>
</comment>
<evidence type="ECO:0000256" key="14">
    <source>
        <dbReference type="ARBA" id="ARBA00051301"/>
    </source>
</evidence>
<comment type="similarity">
    <text evidence="2 15">Belongs to the peptidase M20A family. DapE subfamily.</text>
</comment>
<dbReference type="RefSeq" id="WP_252465403.1">
    <property type="nucleotide sequence ID" value="NZ_JALBWM010000017.1"/>
</dbReference>
<accession>A0A9X2EQT6</accession>
<evidence type="ECO:0000256" key="15">
    <source>
        <dbReference type="HAMAP-Rule" id="MF_01690"/>
    </source>
</evidence>
<dbReference type="GO" id="GO:0008777">
    <property type="term" value="F:acetylornithine deacetylase activity"/>
    <property type="evidence" value="ECO:0007669"/>
    <property type="project" value="TreeGrafter"/>
</dbReference>
<gene>
    <name evidence="15 17" type="primary">dapE</name>
    <name evidence="17" type="ORF">MO867_06310</name>
</gene>
<dbReference type="GO" id="GO:0006526">
    <property type="term" value="P:L-arginine biosynthetic process"/>
    <property type="evidence" value="ECO:0007669"/>
    <property type="project" value="TreeGrafter"/>
</dbReference>
<feature type="binding site" evidence="15">
    <location>
        <position position="350"/>
    </location>
    <ligand>
        <name>Zn(2+)</name>
        <dbReference type="ChEBI" id="CHEBI:29105"/>
        <label>2</label>
    </ligand>
</feature>
<dbReference type="Pfam" id="PF07687">
    <property type="entry name" value="M20_dimer"/>
    <property type="match status" value="1"/>
</dbReference>
<dbReference type="InterPro" id="IPR005941">
    <property type="entry name" value="DapE_proteobac"/>
</dbReference>
<dbReference type="PROSITE" id="PS00758">
    <property type="entry name" value="ARGE_DAPE_CPG2_1"/>
    <property type="match status" value="1"/>
</dbReference>
<evidence type="ECO:0000256" key="2">
    <source>
        <dbReference type="ARBA" id="ARBA00006746"/>
    </source>
</evidence>
<feature type="active site" description="Proton acceptor" evidence="15">
    <location>
        <position position="135"/>
    </location>
</feature>
<comment type="catalytic activity">
    <reaction evidence="14 15">
        <text>N-succinyl-(2S,6S)-2,6-diaminopimelate + H2O = (2S,6S)-2,6-diaminopimelate + succinate</text>
        <dbReference type="Rhea" id="RHEA:22608"/>
        <dbReference type="ChEBI" id="CHEBI:15377"/>
        <dbReference type="ChEBI" id="CHEBI:30031"/>
        <dbReference type="ChEBI" id="CHEBI:57609"/>
        <dbReference type="ChEBI" id="CHEBI:58087"/>
        <dbReference type="EC" id="3.5.1.18"/>
    </reaction>
</comment>
<dbReference type="InterPro" id="IPR011650">
    <property type="entry name" value="Peptidase_M20_dimer"/>
</dbReference>
<evidence type="ECO:0000259" key="16">
    <source>
        <dbReference type="Pfam" id="PF07687"/>
    </source>
</evidence>
<dbReference type="NCBIfam" id="TIGR01246">
    <property type="entry name" value="dapE_proteo"/>
    <property type="match status" value="1"/>
</dbReference>
<dbReference type="AlphaFoldDB" id="A0A9X2EQT6"/>
<keyword evidence="9 15" id="KW-0862">Zinc</keyword>
<dbReference type="GO" id="GO:0009089">
    <property type="term" value="P:lysine biosynthetic process via diaminopimelate"/>
    <property type="evidence" value="ECO:0007669"/>
    <property type="project" value="UniProtKB-UniRule"/>
</dbReference>
<feature type="binding site" evidence="15">
    <location>
        <position position="101"/>
    </location>
    <ligand>
        <name>Zn(2+)</name>
        <dbReference type="ChEBI" id="CHEBI:29105"/>
        <label>2</label>
    </ligand>
</feature>
<dbReference type="PROSITE" id="PS00759">
    <property type="entry name" value="ARGE_DAPE_CPG2_2"/>
    <property type="match status" value="1"/>
</dbReference>
<dbReference type="SUPFAM" id="SSF53187">
    <property type="entry name" value="Zn-dependent exopeptidases"/>
    <property type="match status" value="1"/>
</dbReference>
<evidence type="ECO:0000256" key="4">
    <source>
        <dbReference type="ARBA" id="ARBA00011921"/>
    </source>
</evidence>
<feature type="binding site" evidence="15">
    <location>
        <position position="68"/>
    </location>
    <ligand>
        <name>Zn(2+)</name>
        <dbReference type="ChEBI" id="CHEBI:29105"/>
        <label>1</label>
    </ligand>
</feature>
<dbReference type="InterPro" id="IPR002933">
    <property type="entry name" value="Peptidase_M20"/>
</dbReference>
<dbReference type="GO" id="GO:0009014">
    <property type="term" value="F:succinyl-diaminopimelate desuccinylase activity"/>
    <property type="evidence" value="ECO:0007669"/>
    <property type="project" value="UniProtKB-UniRule"/>
</dbReference>
<dbReference type="InterPro" id="IPR036264">
    <property type="entry name" value="Bact_exopeptidase_dim_dom"/>
</dbReference>
<evidence type="ECO:0000256" key="13">
    <source>
        <dbReference type="ARBA" id="ARBA00031891"/>
    </source>
</evidence>
<dbReference type="Gene3D" id="3.40.630.10">
    <property type="entry name" value="Zn peptidases"/>
    <property type="match status" value="2"/>
</dbReference>
<evidence type="ECO:0000256" key="5">
    <source>
        <dbReference type="ARBA" id="ARBA00022391"/>
    </source>
</evidence>
<evidence type="ECO:0000256" key="12">
    <source>
        <dbReference type="ARBA" id="ARBA00023285"/>
    </source>
</evidence>
<dbReference type="EC" id="3.5.1.18" evidence="4 15"/>
<dbReference type="PANTHER" id="PTHR43808:SF31">
    <property type="entry name" value="N-ACETYL-L-CITRULLINE DEACETYLASE"/>
    <property type="match status" value="1"/>
</dbReference>
<dbReference type="NCBIfam" id="NF009557">
    <property type="entry name" value="PRK13009.1"/>
    <property type="match status" value="1"/>
</dbReference>
<evidence type="ECO:0000256" key="8">
    <source>
        <dbReference type="ARBA" id="ARBA00022801"/>
    </source>
</evidence>
<keyword evidence="8 15" id="KW-0378">Hydrolase</keyword>
<feature type="binding site" evidence="15">
    <location>
        <position position="136"/>
    </location>
    <ligand>
        <name>Zn(2+)</name>
        <dbReference type="ChEBI" id="CHEBI:29105"/>
        <label>2</label>
    </ligand>
</feature>
<dbReference type="Pfam" id="PF01546">
    <property type="entry name" value="Peptidase_M20"/>
    <property type="match status" value="1"/>
</dbReference>
<dbReference type="EMBL" id="JALBWM010000017">
    <property type="protein sequence ID" value="MCO1333951.1"/>
    <property type="molecule type" value="Genomic_DNA"/>
</dbReference>
<protein>
    <recommendedName>
        <fullName evidence="5 15">Succinyl-diaminopimelate desuccinylase</fullName>
        <shortName evidence="15">SDAP desuccinylase</shortName>
        <ecNumber evidence="4 15">3.5.1.18</ecNumber>
    </recommendedName>
    <alternativeName>
        <fullName evidence="13 15">N-succinyl-LL-2,6-diaminoheptanedioate amidohydrolase</fullName>
    </alternativeName>
</protein>
<dbReference type="SUPFAM" id="SSF55031">
    <property type="entry name" value="Bacterial exopeptidase dimerisation domain"/>
    <property type="match status" value="1"/>
</dbReference>
<evidence type="ECO:0000256" key="3">
    <source>
        <dbReference type="ARBA" id="ARBA00011738"/>
    </source>
</evidence>
<comment type="pathway">
    <text evidence="1 15">Amino-acid biosynthesis; L-lysine biosynthesis via DAP pathway; LL-2,6-diaminopimelate from (S)-tetrahydrodipicolinate (succinylase route): step 3/3.</text>
</comment>
<evidence type="ECO:0000313" key="17">
    <source>
        <dbReference type="EMBL" id="MCO1333951.1"/>
    </source>
</evidence>
<keyword evidence="11 15" id="KW-0457">Lysine biosynthesis</keyword>
<feature type="active site" evidence="15">
    <location>
        <position position="70"/>
    </location>
</feature>
<keyword evidence="18" id="KW-1185">Reference proteome</keyword>
<evidence type="ECO:0000256" key="11">
    <source>
        <dbReference type="ARBA" id="ARBA00023154"/>
    </source>
</evidence>
<keyword evidence="7 15" id="KW-0479">Metal-binding</keyword>
<evidence type="ECO:0000256" key="10">
    <source>
        <dbReference type="ARBA" id="ARBA00022915"/>
    </source>
</evidence>
<organism evidence="17 18">
    <name type="scientific">Microbulbifer okhotskensis</name>
    <dbReference type="NCBI Taxonomy" id="2926617"/>
    <lineage>
        <taxon>Bacteria</taxon>
        <taxon>Pseudomonadati</taxon>
        <taxon>Pseudomonadota</taxon>
        <taxon>Gammaproteobacteria</taxon>
        <taxon>Cellvibrionales</taxon>
        <taxon>Microbulbiferaceae</taxon>
        <taxon>Microbulbifer</taxon>
    </lineage>
</organism>
<feature type="binding site" evidence="15">
    <location>
        <position position="101"/>
    </location>
    <ligand>
        <name>Zn(2+)</name>
        <dbReference type="ChEBI" id="CHEBI:29105"/>
        <label>1</label>
    </ligand>
</feature>
<dbReference type="GO" id="GO:0050897">
    <property type="term" value="F:cobalt ion binding"/>
    <property type="evidence" value="ECO:0007669"/>
    <property type="project" value="UniProtKB-UniRule"/>
</dbReference>
<evidence type="ECO:0000256" key="6">
    <source>
        <dbReference type="ARBA" id="ARBA00022605"/>
    </source>
</evidence>